<evidence type="ECO:0000256" key="5">
    <source>
        <dbReference type="ARBA" id="ARBA00022723"/>
    </source>
</evidence>
<evidence type="ECO:0000256" key="10">
    <source>
        <dbReference type="ARBA" id="ARBA00023303"/>
    </source>
</evidence>
<dbReference type="GO" id="GO:0140114">
    <property type="term" value="P:cellular detoxification of fluoride"/>
    <property type="evidence" value="ECO:0007669"/>
    <property type="project" value="UniProtKB-UniRule"/>
</dbReference>
<proteinExistence type="inferred from homology"/>
<organism evidence="15 16">
    <name type="scientific">Halobacillus litoralis</name>
    <dbReference type="NCBI Taxonomy" id="45668"/>
    <lineage>
        <taxon>Bacteria</taxon>
        <taxon>Bacillati</taxon>
        <taxon>Bacillota</taxon>
        <taxon>Bacilli</taxon>
        <taxon>Bacillales</taxon>
        <taxon>Bacillaceae</taxon>
        <taxon>Halobacillus</taxon>
    </lineage>
</organism>
<dbReference type="PANTHER" id="PTHR28259:SF16">
    <property type="entry name" value="FLUORIDE-SPECIFIC ION CHANNEL FLUC 2"/>
    <property type="match status" value="1"/>
</dbReference>
<dbReference type="AlphaFoldDB" id="A0A410MI29"/>
<feature type="transmembrane region" description="Helical" evidence="14">
    <location>
        <begin position="35"/>
        <end position="56"/>
    </location>
</feature>
<evidence type="ECO:0000256" key="14">
    <source>
        <dbReference type="HAMAP-Rule" id="MF_00454"/>
    </source>
</evidence>
<keyword evidence="7 14" id="KW-0915">Sodium</keyword>
<evidence type="ECO:0000256" key="7">
    <source>
        <dbReference type="ARBA" id="ARBA00023053"/>
    </source>
</evidence>
<gene>
    <name evidence="14" type="primary">fluC</name>
    <name evidence="14" type="synonym">crcB</name>
    <name evidence="15" type="ORF">HLI_20245</name>
</gene>
<feature type="transmembrane region" description="Helical" evidence="14">
    <location>
        <begin position="6"/>
        <end position="23"/>
    </location>
</feature>
<evidence type="ECO:0000256" key="12">
    <source>
        <dbReference type="ARBA" id="ARBA00035585"/>
    </source>
</evidence>
<dbReference type="HAMAP" id="MF_00454">
    <property type="entry name" value="FluC"/>
    <property type="match status" value="1"/>
</dbReference>
<dbReference type="KEGG" id="hli:HLI_20245"/>
<keyword evidence="3 14" id="KW-1003">Cell membrane</keyword>
<evidence type="ECO:0000256" key="13">
    <source>
        <dbReference type="ARBA" id="ARBA00049940"/>
    </source>
</evidence>
<sequence>MLIFKLLLVGLGGFCGAILRYAVSRWIENRKSSTLPTATLIVNIAGSFLLGILIGLDLTKTWFLLCGTGILGAFTTFSTFKLEAIQLHINKRWKGFIYYVLASYFFGICLAYTGFKLGRWFML</sequence>
<keyword evidence="4 14" id="KW-0812">Transmembrane</keyword>
<dbReference type="GO" id="GO:0046872">
    <property type="term" value="F:metal ion binding"/>
    <property type="evidence" value="ECO:0007669"/>
    <property type="project" value="UniProtKB-KW"/>
</dbReference>
<evidence type="ECO:0000256" key="6">
    <source>
        <dbReference type="ARBA" id="ARBA00022989"/>
    </source>
</evidence>
<reference evidence="15 16" key="1">
    <citation type="submission" date="2018-01" db="EMBL/GenBank/DDBJ databases">
        <title>The whole genome sequencing and assembly of Halobacillus litoralis ERB031 strain.</title>
        <authorList>
            <person name="Lee S.-J."/>
            <person name="Park M.-K."/>
            <person name="Kim J.-Y."/>
            <person name="Lee Y.-J."/>
            <person name="Yi H."/>
            <person name="Bahn Y.-S."/>
            <person name="Kim J.F."/>
            <person name="Lee D.-W."/>
        </authorList>
    </citation>
    <scope>NUCLEOTIDE SEQUENCE [LARGE SCALE GENOMIC DNA]</scope>
    <source>
        <strain evidence="15 16">ERB 031</strain>
    </source>
</reference>
<comment type="subcellular location">
    <subcellularLocation>
        <location evidence="1 14">Cell membrane</location>
        <topology evidence="1 14">Multi-pass membrane protein</topology>
    </subcellularLocation>
</comment>
<comment type="catalytic activity">
    <reaction evidence="12">
        <text>fluoride(in) = fluoride(out)</text>
        <dbReference type="Rhea" id="RHEA:76159"/>
        <dbReference type="ChEBI" id="CHEBI:17051"/>
    </reaction>
    <physiologicalReaction direction="left-to-right" evidence="12">
        <dbReference type="Rhea" id="RHEA:76160"/>
    </physiologicalReaction>
</comment>
<dbReference type="EMBL" id="CP026118">
    <property type="protein sequence ID" value="QAS54379.1"/>
    <property type="molecule type" value="Genomic_DNA"/>
</dbReference>
<evidence type="ECO:0000256" key="3">
    <source>
        <dbReference type="ARBA" id="ARBA00022475"/>
    </source>
</evidence>
<name>A0A410MI29_9BACI</name>
<comment type="function">
    <text evidence="13 14">Fluoride-specific ion channel. Important for reducing fluoride concentration in the cell, thus reducing its toxicity.</text>
</comment>
<evidence type="ECO:0000256" key="9">
    <source>
        <dbReference type="ARBA" id="ARBA00023136"/>
    </source>
</evidence>
<dbReference type="Proteomes" id="UP000287756">
    <property type="component" value="Chromosome"/>
</dbReference>
<comment type="activity regulation">
    <text evidence="14">Na(+) is not transported, but it plays an essential structural role and its presence is essential for fluoride channel function.</text>
</comment>
<evidence type="ECO:0000313" key="16">
    <source>
        <dbReference type="Proteomes" id="UP000287756"/>
    </source>
</evidence>
<dbReference type="Pfam" id="PF02537">
    <property type="entry name" value="CRCB"/>
    <property type="match status" value="1"/>
</dbReference>
<dbReference type="GO" id="GO:0062054">
    <property type="term" value="F:fluoride channel activity"/>
    <property type="evidence" value="ECO:0007669"/>
    <property type="project" value="UniProtKB-UniRule"/>
</dbReference>
<keyword evidence="10 14" id="KW-0407">Ion channel</keyword>
<dbReference type="InterPro" id="IPR003691">
    <property type="entry name" value="FluC"/>
</dbReference>
<keyword evidence="5 14" id="KW-0479">Metal-binding</keyword>
<dbReference type="NCBIfam" id="NF010801">
    <property type="entry name" value="PRK14205.1"/>
    <property type="match status" value="1"/>
</dbReference>
<comment type="similarity">
    <text evidence="11 14">Belongs to the fluoride channel Fluc/FEX (TC 1.A.43) family.</text>
</comment>
<evidence type="ECO:0000256" key="2">
    <source>
        <dbReference type="ARBA" id="ARBA00022448"/>
    </source>
</evidence>
<accession>A0A410MI29</accession>
<keyword evidence="2 14" id="KW-0813">Transport</keyword>
<feature type="binding site" evidence="14">
    <location>
        <position position="72"/>
    </location>
    <ligand>
        <name>Na(+)</name>
        <dbReference type="ChEBI" id="CHEBI:29101"/>
        <note>structural</note>
    </ligand>
</feature>
<dbReference type="PANTHER" id="PTHR28259">
    <property type="entry name" value="FLUORIDE EXPORT PROTEIN 1-RELATED"/>
    <property type="match status" value="1"/>
</dbReference>
<dbReference type="GO" id="GO:0005886">
    <property type="term" value="C:plasma membrane"/>
    <property type="evidence" value="ECO:0007669"/>
    <property type="project" value="UniProtKB-SubCell"/>
</dbReference>
<evidence type="ECO:0000256" key="1">
    <source>
        <dbReference type="ARBA" id="ARBA00004651"/>
    </source>
</evidence>
<keyword evidence="9 14" id="KW-0472">Membrane</keyword>
<keyword evidence="6 14" id="KW-1133">Transmembrane helix</keyword>
<dbReference type="RefSeq" id="WP_128526643.1">
    <property type="nucleotide sequence ID" value="NZ_CP026118.1"/>
</dbReference>
<protein>
    <recommendedName>
        <fullName evidence="14">Fluoride-specific ion channel FluC</fullName>
    </recommendedName>
</protein>
<feature type="transmembrane region" description="Helical" evidence="14">
    <location>
        <begin position="62"/>
        <end position="84"/>
    </location>
</feature>
<keyword evidence="8 14" id="KW-0406">Ion transport</keyword>
<feature type="binding site" evidence="14">
    <location>
        <position position="75"/>
    </location>
    <ligand>
        <name>Na(+)</name>
        <dbReference type="ChEBI" id="CHEBI:29101"/>
        <note>structural</note>
    </ligand>
</feature>
<evidence type="ECO:0000256" key="4">
    <source>
        <dbReference type="ARBA" id="ARBA00022692"/>
    </source>
</evidence>
<evidence type="ECO:0000256" key="11">
    <source>
        <dbReference type="ARBA" id="ARBA00035120"/>
    </source>
</evidence>
<evidence type="ECO:0000256" key="8">
    <source>
        <dbReference type="ARBA" id="ARBA00023065"/>
    </source>
</evidence>
<evidence type="ECO:0000313" key="15">
    <source>
        <dbReference type="EMBL" id="QAS54379.1"/>
    </source>
</evidence>
<feature type="transmembrane region" description="Helical" evidence="14">
    <location>
        <begin position="96"/>
        <end position="115"/>
    </location>
</feature>
<dbReference type="OrthoDB" id="9815830at2"/>
<dbReference type="NCBIfam" id="TIGR00494">
    <property type="entry name" value="crcB"/>
    <property type="match status" value="1"/>
</dbReference>